<dbReference type="SUPFAM" id="SSF53213">
    <property type="entry name" value="LigB-like"/>
    <property type="match status" value="1"/>
</dbReference>
<evidence type="ECO:0008006" key="4">
    <source>
        <dbReference type="Google" id="ProtNLM"/>
    </source>
</evidence>
<evidence type="ECO:0000313" key="2">
    <source>
        <dbReference type="EMBL" id="GIG23195.1"/>
    </source>
</evidence>
<dbReference type="RefSeq" id="WP_203758191.1">
    <property type="nucleotide sequence ID" value="NZ_BONK01000016.1"/>
</dbReference>
<dbReference type="Proteomes" id="UP000632740">
    <property type="component" value="Unassembled WGS sequence"/>
</dbReference>
<organism evidence="2 3">
    <name type="scientific">Cellulomonas chitinilytica</name>
    <dbReference type="NCBI Taxonomy" id="398759"/>
    <lineage>
        <taxon>Bacteria</taxon>
        <taxon>Bacillati</taxon>
        <taxon>Actinomycetota</taxon>
        <taxon>Actinomycetes</taxon>
        <taxon>Micrococcales</taxon>
        <taxon>Cellulomonadaceae</taxon>
        <taxon>Cellulomonas</taxon>
    </lineage>
</organism>
<dbReference type="EMBL" id="BONK01000016">
    <property type="protein sequence ID" value="GIG23195.1"/>
    <property type="molecule type" value="Genomic_DNA"/>
</dbReference>
<dbReference type="Gene3D" id="3.40.830.10">
    <property type="entry name" value="LigB-like"/>
    <property type="match status" value="1"/>
</dbReference>
<evidence type="ECO:0000256" key="1">
    <source>
        <dbReference type="SAM" id="MobiDB-lite"/>
    </source>
</evidence>
<feature type="region of interest" description="Disordered" evidence="1">
    <location>
        <begin position="81"/>
        <end position="101"/>
    </location>
</feature>
<proteinExistence type="predicted"/>
<keyword evidence="3" id="KW-1185">Reference proteome</keyword>
<gene>
    <name evidence="2" type="ORF">Cch01nite_39190</name>
</gene>
<accession>A0A919U0S0</accession>
<protein>
    <recommendedName>
        <fullName evidence="4">Extradiol ring-cleavage dioxygenase class III enzyme subunit B domain-containing protein</fullName>
    </recommendedName>
</protein>
<reference evidence="2" key="1">
    <citation type="submission" date="2021-01" db="EMBL/GenBank/DDBJ databases">
        <title>Whole genome shotgun sequence of Cellulomonas chitinilytica NBRC 110799.</title>
        <authorList>
            <person name="Komaki H."/>
            <person name="Tamura T."/>
        </authorList>
    </citation>
    <scope>NUCLEOTIDE SEQUENCE</scope>
    <source>
        <strain evidence="2">NBRC 110799</strain>
    </source>
</reference>
<sequence length="254" mass="24575">MLVAAALVPDTALLVPGAAGTADPVADLRDAALEVVTAAVSGASRVVVVAPGREVREATGTVRGSLGAAGIPDGMLGWPVPERSLDRPDGSGHSGGAGEPGALGVPAAVALHLLARAGWDGPLGVLEVADADDLAARGRALVARDRVALVVVGSGSGRHGPDAPLADDPRAPAFDDRVLAALADAGPAARAQLAATDAVLAAELAVTGAAPWKVLVGAVGDVDVRATVPAAGTPAGAHHAVVLWSVTGAAADGG</sequence>
<name>A0A919U0S0_9CELL</name>
<evidence type="ECO:0000313" key="3">
    <source>
        <dbReference type="Proteomes" id="UP000632740"/>
    </source>
</evidence>
<dbReference type="AlphaFoldDB" id="A0A919U0S0"/>
<comment type="caution">
    <text evidence="2">The sequence shown here is derived from an EMBL/GenBank/DDBJ whole genome shotgun (WGS) entry which is preliminary data.</text>
</comment>
<feature type="compositionally biased region" description="Gly residues" evidence="1">
    <location>
        <begin position="92"/>
        <end position="101"/>
    </location>
</feature>